<dbReference type="STRING" id="58919.A0A316ZG82"/>
<name>A0A316ZG82_9BASI</name>
<reference evidence="1 2" key="1">
    <citation type="journal article" date="2018" name="Mol. Biol. Evol.">
        <title>Broad Genomic Sampling Reveals a Smut Pathogenic Ancestry of the Fungal Clade Ustilaginomycotina.</title>
        <authorList>
            <person name="Kijpornyongpan T."/>
            <person name="Mondo S.J."/>
            <person name="Barry K."/>
            <person name="Sandor L."/>
            <person name="Lee J."/>
            <person name="Lipzen A."/>
            <person name="Pangilinan J."/>
            <person name="LaButti K."/>
            <person name="Hainaut M."/>
            <person name="Henrissat B."/>
            <person name="Grigoriev I.V."/>
            <person name="Spatafora J.W."/>
            <person name="Aime M.C."/>
        </authorList>
    </citation>
    <scope>NUCLEOTIDE SEQUENCE [LARGE SCALE GENOMIC DNA]</scope>
    <source>
        <strain evidence="1 2">MCA 4186</strain>
    </source>
</reference>
<sequence>MKLHQLKVRPRKVAQAGPCAAEFAAMLACWASSSDVGNTGVCQESAARLGECMKSKVSCGLGEGGPSSRGSLWKWALSLARTTTGRQGQRSGL</sequence>
<dbReference type="OrthoDB" id="2210at2759"/>
<evidence type="ECO:0000313" key="2">
    <source>
        <dbReference type="Proteomes" id="UP000245946"/>
    </source>
</evidence>
<dbReference type="GeneID" id="37268966"/>
<evidence type="ECO:0000313" key="1">
    <source>
        <dbReference type="EMBL" id="PWO00768.1"/>
    </source>
</evidence>
<dbReference type="AlphaFoldDB" id="A0A316ZG82"/>
<dbReference type="EMBL" id="KZ819284">
    <property type="protein sequence ID" value="PWO00768.1"/>
    <property type="molecule type" value="Genomic_DNA"/>
</dbReference>
<evidence type="ECO:0008006" key="3">
    <source>
        <dbReference type="Google" id="ProtNLM"/>
    </source>
</evidence>
<protein>
    <recommendedName>
        <fullName evidence="3">CHCH domain-containing protein</fullName>
    </recommendedName>
</protein>
<proteinExistence type="predicted"/>
<gene>
    <name evidence="1" type="ORF">FA09DRAFT_327495</name>
</gene>
<accession>A0A316ZG82</accession>
<organism evidence="1 2">
    <name type="scientific">Tilletiopsis washingtonensis</name>
    <dbReference type="NCBI Taxonomy" id="58919"/>
    <lineage>
        <taxon>Eukaryota</taxon>
        <taxon>Fungi</taxon>
        <taxon>Dikarya</taxon>
        <taxon>Basidiomycota</taxon>
        <taxon>Ustilaginomycotina</taxon>
        <taxon>Exobasidiomycetes</taxon>
        <taxon>Entylomatales</taxon>
        <taxon>Entylomatales incertae sedis</taxon>
        <taxon>Tilletiopsis</taxon>
    </lineage>
</organism>
<keyword evidence="2" id="KW-1185">Reference proteome</keyword>
<dbReference type="RefSeq" id="XP_025601046.1">
    <property type="nucleotide sequence ID" value="XM_025741422.1"/>
</dbReference>
<dbReference type="Proteomes" id="UP000245946">
    <property type="component" value="Unassembled WGS sequence"/>
</dbReference>